<dbReference type="Pfam" id="PF14681">
    <property type="entry name" value="UPRTase"/>
    <property type="match status" value="1"/>
</dbReference>
<name>A0A315XMP6_9EURY</name>
<evidence type="ECO:0000313" key="13">
    <source>
        <dbReference type="EMBL" id="PWB87212.1"/>
    </source>
</evidence>
<keyword evidence="5" id="KW-0021">Allosteric enzyme</keyword>
<protein>
    <recommendedName>
        <fullName evidence="4 11">Uracil phosphoribosyltransferase</fullName>
        <ecNumber evidence="4 11">2.4.2.9</ecNumber>
    </recommendedName>
</protein>
<evidence type="ECO:0000256" key="3">
    <source>
        <dbReference type="ARBA" id="ARBA00009516"/>
    </source>
</evidence>
<dbReference type="NCBIfam" id="NF001097">
    <property type="entry name" value="PRK00129.1"/>
    <property type="match status" value="1"/>
</dbReference>
<keyword evidence="9" id="KW-0460">Magnesium</keyword>
<evidence type="ECO:0000256" key="11">
    <source>
        <dbReference type="NCBIfam" id="TIGR01091"/>
    </source>
</evidence>
<organism evidence="13 14">
    <name type="scientific">Methanobrevibacter thaueri</name>
    <dbReference type="NCBI Taxonomy" id="190975"/>
    <lineage>
        <taxon>Archaea</taxon>
        <taxon>Methanobacteriati</taxon>
        <taxon>Methanobacteriota</taxon>
        <taxon>Methanomada group</taxon>
        <taxon>Methanobacteria</taxon>
        <taxon>Methanobacteriales</taxon>
        <taxon>Methanobacteriaceae</taxon>
        <taxon>Methanobrevibacter</taxon>
    </lineage>
</organism>
<comment type="similarity">
    <text evidence="3">Belongs to the UPRTase family.</text>
</comment>
<dbReference type="AlphaFoldDB" id="A0A315XMP6"/>
<keyword evidence="14" id="KW-1185">Reference proteome</keyword>
<evidence type="ECO:0000313" key="14">
    <source>
        <dbReference type="Proteomes" id="UP000251717"/>
    </source>
</evidence>
<dbReference type="OrthoDB" id="80352at2157"/>
<dbReference type="UniPathway" id="UPA00574">
    <property type="reaction ID" value="UER00636"/>
</dbReference>
<dbReference type="EMBL" id="MZGS01000022">
    <property type="protein sequence ID" value="PWB87212.1"/>
    <property type="molecule type" value="Genomic_DNA"/>
</dbReference>
<sequence>MNEKVLNHPLITHKLALLRDVGTGTKVFRELVTEISIFVMYEAMRDAKLEETTIETPLEKMETGMLNEDHYAVVPILRAGMGMVDGILNVIPNAKIGHIGLYRDEETFQPVEYYYKMPEGIADREVLVIDPMLATGGSASATISRLKQDGVTRVKLLCIVAAPQGIKRIEDDHPDVQIFCATVDRELNENAYILPGLGDAGDRVYGTK</sequence>
<feature type="domain" description="Phosphoribosyltransferase" evidence="12">
    <location>
        <begin position="5"/>
        <end position="207"/>
    </location>
</feature>
<dbReference type="Gene3D" id="3.40.50.2020">
    <property type="match status" value="1"/>
</dbReference>
<dbReference type="InterPro" id="IPR029057">
    <property type="entry name" value="PRTase-like"/>
</dbReference>
<comment type="pathway">
    <text evidence="2">Pyrimidine metabolism; UMP biosynthesis via salvage pathway; UMP from uracil: step 1/1.</text>
</comment>
<dbReference type="InterPro" id="IPR005765">
    <property type="entry name" value="UPRT"/>
</dbReference>
<dbReference type="GO" id="GO:0005525">
    <property type="term" value="F:GTP binding"/>
    <property type="evidence" value="ECO:0007669"/>
    <property type="project" value="UniProtKB-KW"/>
</dbReference>
<comment type="caution">
    <text evidence="13">The sequence shown here is derived from an EMBL/GenBank/DDBJ whole genome shotgun (WGS) entry which is preliminary data.</text>
</comment>
<evidence type="ECO:0000256" key="4">
    <source>
        <dbReference type="ARBA" id="ARBA00011894"/>
    </source>
</evidence>
<evidence type="ECO:0000256" key="8">
    <source>
        <dbReference type="ARBA" id="ARBA00022741"/>
    </source>
</evidence>
<gene>
    <name evidence="13" type="primary">upp</name>
    <name evidence="13" type="ORF">MBBTH_11650</name>
</gene>
<evidence type="ECO:0000256" key="9">
    <source>
        <dbReference type="ARBA" id="ARBA00022842"/>
    </source>
</evidence>
<dbReference type="Proteomes" id="UP000251717">
    <property type="component" value="Unassembled WGS sequence"/>
</dbReference>
<keyword evidence="6 13" id="KW-0328">Glycosyltransferase</keyword>
<keyword evidence="8" id="KW-0547">Nucleotide-binding</keyword>
<evidence type="ECO:0000256" key="10">
    <source>
        <dbReference type="ARBA" id="ARBA00023134"/>
    </source>
</evidence>
<evidence type="ECO:0000259" key="12">
    <source>
        <dbReference type="Pfam" id="PF14681"/>
    </source>
</evidence>
<keyword evidence="10" id="KW-0342">GTP-binding</keyword>
<dbReference type="InterPro" id="IPR050054">
    <property type="entry name" value="UPRTase/APRTase"/>
</dbReference>
<keyword evidence="7 13" id="KW-0808">Transferase</keyword>
<comment type="cofactor">
    <cofactor evidence="1">
        <name>Mg(2+)</name>
        <dbReference type="ChEBI" id="CHEBI:18420"/>
    </cofactor>
</comment>
<dbReference type="NCBIfam" id="TIGR01091">
    <property type="entry name" value="upp"/>
    <property type="match status" value="1"/>
</dbReference>
<dbReference type="SUPFAM" id="SSF53271">
    <property type="entry name" value="PRTase-like"/>
    <property type="match status" value="1"/>
</dbReference>
<dbReference type="CDD" id="cd06223">
    <property type="entry name" value="PRTases_typeI"/>
    <property type="match status" value="1"/>
</dbReference>
<dbReference type="GO" id="GO:0004845">
    <property type="term" value="F:uracil phosphoribosyltransferase activity"/>
    <property type="evidence" value="ECO:0007669"/>
    <property type="project" value="UniProtKB-UniRule"/>
</dbReference>
<evidence type="ECO:0000256" key="1">
    <source>
        <dbReference type="ARBA" id="ARBA00001946"/>
    </source>
</evidence>
<dbReference type="GO" id="GO:0006223">
    <property type="term" value="P:uracil salvage"/>
    <property type="evidence" value="ECO:0007669"/>
    <property type="project" value="InterPro"/>
</dbReference>
<accession>A0A315XMP6</accession>
<proteinExistence type="inferred from homology"/>
<reference evidence="13 14" key="1">
    <citation type="submission" date="2017-03" db="EMBL/GenBank/DDBJ databases">
        <title>Genome sequence of Methanobrevibacter thaueri.</title>
        <authorList>
            <person name="Poehlein A."/>
            <person name="Seedorf H."/>
            <person name="Daniel R."/>
        </authorList>
    </citation>
    <scope>NUCLEOTIDE SEQUENCE [LARGE SCALE GENOMIC DNA]</scope>
    <source>
        <strain evidence="13 14">DSM 11995</strain>
    </source>
</reference>
<dbReference type="GO" id="GO:0005737">
    <property type="term" value="C:cytoplasm"/>
    <property type="evidence" value="ECO:0007669"/>
    <property type="project" value="UniProtKB-ARBA"/>
</dbReference>
<dbReference type="InterPro" id="IPR034332">
    <property type="entry name" value="Upp_B"/>
</dbReference>
<dbReference type="InterPro" id="IPR000836">
    <property type="entry name" value="PRTase_dom"/>
</dbReference>
<dbReference type="RefSeq" id="WP_116592117.1">
    <property type="nucleotide sequence ID" value="NZ_MZGS01000022.1"/>
</dbReference>
<evidence type="ECO:0000256" key="2">
    <source>
        <dbReference type="ARBA" id="ARBA00005180"/>
    </source>
</evidence>
<dbReference type="FunFam" id="3.40.50.2020:FF:000003">
    <property type="entry name" value="Uracil phosphoribosyltransferase"/>
    <property type="match status" value="1"/>
</dbReference>
<evidence type="ECO:0000256" key="5">
    <source>
        <dbReference type="ARBA" id="ARBA00022533"/>
    </source>
</evidence>
<dbReference type="EC" id="2.4.2.9" evidence="4 11"/>
<evidence type="ECO:0000256" key="6">
    <source>
        <dbReference type="ARBA" id="ARBA00022676"/>
    </source>
</evidence>
<dbReference type="HAMAP" id="MF_01218_B">
    <property type="entry name" value="Upp_B"/>
    <property type="match status" value="1"/>
</dbReference>
<evidence type="ECO:0000256" key="7">
    <source>
        <dbReference type="ARBA" id="ARBA00022679"/>
    </source>
</evidence>
<dbReference type="GO" id="GO:0044206">
    <property type="term" value="P:UMP salvage"/>
    <property type="evidence" value="ECO:0007669"/>
    <property type="project" value="UniProtKB-UniPathway"/>
</dbReference>
<dbReference type="PANTHER" id="PTHR32315">
    <property type="entry name" value="ADENINE PHOSPHORIBOSYLTRANSFERASE"/>
    <property type="match status" value="1"/>
</dbReference>
<dbReference type="PANTHER" id="PTHR32315:SF4">
    <property type="entry name" value="URACIL PHOSPHORIBOSYLTRANSFERASE, CHLOROPLASTIC"/>
    <property type="match status" value="1"/>
</dbReference>